<feature type="transmembrane region" description="Helical" evidence="2">
    <location>
        <begin position="34"/>
        <end position="53"/>
    </location>
</feature>
<comment type="caution">
    <text evidence="3">The sequence shown here is derived from an EMBL/GenBank/DDBJ whole genome shotgun (WGS) entry which is preliminary data.</text>
</comment>
<keyword evidence="4" id="KW-1185">Reference proteome</keyword>
<gene>
    <name evidence="3" type="ORF">Naga_100505g2</name>
</gene>
<reference evidence="3 4" key="1">
    <citation type="journal article" date="2014" name="Mol. Plant">
        <title>Chromosome Scale Genome Assembly and Transcriptome Profiling of Nannochloropsis gaditana in Nitrogen Depletion.</title>
        <authorList>
            <person name="Corteggiani Carpinelli E."/>
            <person name="Telatin A."/>
            <person name="Vitulo N."/>
            <person name="Forcato C."/>
            <person name="D'Angelo M."/>
            <person name="Schiavon R."/>
            <person name="Vezzi A."/>
            <person name="Giacometti G.M."/>
            <person name="Morosinotto T."/>
            <person name="Valle G."/>
        </authorList>
    </citation>
    <scope>NUCLEOTIDE SEQUENCE [LARGE SCALE GENOMIC DNA]</scope>
    <source>
        <strain evidence="3 4">B-31</strain>
    </source>
</reference>
<evidence type="ECO:0000256" key="2">
    <source>
        <dbReference type="SAM" id="Phobius"/>
    </source>
</evidence>
<feature type="compositionally biased region" description="Polar residues" evidence="1">
    <location>
        <begin position="340"/>
        <end position="354"/>
    </location>
</feature>
<evidence type="ECO:0000256" key="1">
    <source>
        <dbReference type="SAM" id="MobiDB-lite"/>
    </source>
</evidence>
<evidence type="ECO:0000313" key="3">
    <source>
        <dbReference type="EMBL" id="EWM21731.1"/>
    </source>
</evidence>
<sequence length="354" mass="37984">MGQHVYTATAVPANPIQTCLLTAKSRTQRSSASILSFSSYLAALLLLVLVIVLPSNPTNAAHAPPSAPVATARTRPSFFSRGRTSSVQEAPLSTNQPKAFSNVQDDDRWDTGRFLRAVVDAQVAQVSEEVNRVRAFITLPPGIVNTSRNPEEVAEQVGKLVVDVGMGYLQSAALGYAFGYGGAVMADDMTKRLGARFCGKTFAHKRGIKQAKQFGEFCAAFTAFEGILHVGRGISDKWNGILGSTAVGMYTTRNRALSAQLKNGLTFGGFNYVLSGKATCIVLSGPWLPASFWSAWMLCVGGCCTEDVMAFAHMIHDPKAMSRVDSRPKRSSHLAGGRNLRTNGSMGTVTKNRD</sequence>
<keyword evidence="2" id="KW-0472">Membrane</keyword>
<keyword evidence="2" id="KW-1133">Transmembrane helix</keyword>
<dbReference type="EMBL" id="AZIL01002372">
    <property type="protein sequence ID" value="EWM21731.1"/>
    <property type="molecule type" value="Genomic_DNA"/>
</dbReference>
<name>W7TMT8_9STRA</name>
<dbReference type="Proteomes" id="UP000019335">
    <property type="component" value="Unassembled WGS sequence"/>
</dbReference>
<organism evidence="3 4">
    <name type="scientific">Nannochloropsis gaditana</name>
    <dbReference type="NCBI Taxonomy" id="72520"/>
    <lineage>
        <taxon>Eukaryota</taxon>
        <taxon>Sar</taxon>
        <taxon>Stramenopiles</taxon>
        <taxon>Ochrophyta</taxon>
        <taxon>Eustigmatophyceae</taxon>
        <taxon>Eustigmatales</taxon>
        <taxon>Monodopsidaceae</taxon>
        <taxon>Nannochloropsis</taxon>
    </lineage>
</organism>
<dbReference type="OrthoDB" id="10336341at2759"/>
<keyword evidence="2" id="KW-0812">Transmembrane</keyword>
<accession>W7TMT8</accession>
<protein>
    <submittedName>
        <fullName evidence="3">Uncharacterized protein</fullName>
    </submittedName>
</protein>
<feature type="region of interest" description="Disordered" evidence="1">
    <location>
        <begin position="322"/>
        <end position="354"/>
    </location>
</feature>
<dbReference type="AlphaFoldDB" id="W7TMT8"/>
<evidence type="ECO:0000313" key="4">
    <source>
        <dbReference type="Proteomes" id="UP000019335"/>
    </source>
</evidence>
<proteinExistence type="predicted"/>